<keyword evidence="2" id="KW-0238">DNA-binding</keyword>
<dbReference type="PROSITE" id="PS50995">
    <property type="entry name" value="HTH_MARR_2"/>
    <property type="match status" value="1"/>
</dbReference>
<sequence length="189" mass="20562">MTDATGMTDSSDSTDSTEQQPRHDGVDRITAQWHAVRPDLDTSPMAVIGRLSRASRLLERGIKENLTAHGVEPWEFDVLATLLRSGPPNVLTAGELSAAAMVSSAALTNRIDHLVEKGLVDRAVDPAHRRRVLISLTDTGRELTNRLVEHHLVGEERQLAGLTTAERDQLTGLLRRVLLTLGDHADGTA</sequence>
<gene>
    <name evidence="6" type="ORF">OHA16_34265</name>
</gene>
<dbReference type="Gene3D" id="1.10.10.10">
    <property type="entry name" value="Winged helix-like DNA-binding domain superfamily/Winged helix DNA-binding domain"/>
    <property type="match status" value="1"/>
</dbReference>
<feature type="compositionally biased region" description="Low complexity" evidence="4">
    <location>
        <begin position="1"/>
        <end position="17"/>
    </location>
</feature>
<dbReference type="SUPFAM" id="SSF46785">
    <property type="entry name" value="Winged helix' DNA-binding domain"/>
    <property type="match status" value="1"/>
</dbReference>
<evidence type="ECO:0000313" key="7">
    <source>
        <dbReference type="Proteomes" id="UP001432222"/>
    </source>
</evidence>
<organism evidence="6 7">
    <name type="scientific">Kitasatospora purpeofusca</name>
    <dbReference type="NCBI Taxonomy" id="67352"/>
    <lineage>
        <taxon>Bacteria</taxon>
        <taxon>Bacillati</taxon>
        <taxon>Actinomycetota</taxon>
        <taxon>Actinomycetes</taxon>
        <taxon>Kitasatosporales</taxon>
        <taxon>Streptomycetaceae</taxon>
        <taxon>Kitasatospora</taxon>
    </lineage>
</organism>
<accession>A0ABZ1U8U6</accession>
<dbReference type="PANTHER" id="PTHR42756:SF1">
    <property type="entry name" value="TRANSCRIPTIONAL REPRESSOR OF EMRAB OPERON"/>
    <property type="match status" value="1"/>
</dbReference>
<dbReference type="InterPro" id="IPR000835">
    <property type="entry name" value="HTH_MarR-typ"/>
</dbReference>
<dbReference type="InterPro" id="IPR036390">
    <property type="entry name" value="WH_DNA-bd_sf"/>
</dbReference>
<dbReference type="RefSeq" id="WP_328958155.1">
    <property type="nucleotide sequence ID" value="NZ_CP108110.1"/>
</dbReference>
<evidence type="ECO:0000256" key="2">
    <source>
        <dbReference type="ARBA" id="ARBA00023125"/>
    </source>
</evidence>
<evidence type="ECO:0000256" key="1">
    <source>
        <dbReference type="ARBA" id="ARBA00023015"/>
    </source>
</evidence>
<protein>
    <submittedName>
        <fullName evidence="6">MarR family transcriptional regulator</fullName>
    </submittedName>
</protein>
<reference evidence="6" key="1">
    <citation type="submission" date="2022-10" db="EMBL/GenBank/DDBJ databases">
        <title>The complete genomes of actinobacterial strains from the NBC collection.</title>
        <authorList>
            <person name="Joergensen T.S."/>
            <person name="Alvarez Arevalo M."/>
            <person name="Sterndorff E.B."/>
            <person name="Faurdal D."/>
            <person name="Vuksanovic O."/>
            <person name="Mourched A.-S."/>
            <person name="Charusanti P."/>
            <person name="Shaw S."/>
            <person name="Blin K."/>
            <person name="Weber T."/>
        </authorList>
    </citation>
    <scope>NUCLEOTIDE SEQUENCE</scope>
    <source>
        <strain evidence="6">NBC_00222</strain>
    </source>
</reference>
<keyword evidence="3" id="KW-0804">Transcription</keyword>
<evidence type="ECO:0000313" key="6">
    <source>
        <dbReference type="EMBL" id="WUQ87596.1"/>
    </source>
</evidence>
<keyword evidence="1" id="KW-0805">Transcription regulation</keyword>
<dbReference type="Proteomes" id="UP001432222">
    <property type="component" value="Chromosome"/>
</dbReference>
<dbReference type="PRINTS" id="PR00598">
    <property type="entry name" value="HTHMARR"/>
</dbReference>
<name>A0ABZ1U8U6_9ACTN</name>
<evidence type="ECO:0000256" key="3">
    <source>
        <dbReference type="ARBA" id="ARBA00023163"/>
    </source>
</evidence>
<feature type="domain" description="HTH marR-type" evidence="5">
    <location>
        <begin position="44"/>
        <end position="179"/>
    </location>
</feature>
<dbReference type="InterPro" id="IPR036388">
    <property type="entry name" value="WH-like_DNA-bd_sf"/>
</dbReference>
<keyword evidence="7" id="KW-1185">Reference proteome</keyword>
<dbReference type="Pfam" id="PF12802">
    <property type="entry name" value="MarR_2"/>
    <property type="match status" value="1"/>
</dbReference>
<feature type="region of interest" description="Disordered" evidence="4">
    <location>
        <begin position="1"/>
        <end position="24"/>
    </location>
</feature>
<proteinExistence type="predicted"/>
<evidence type="ECO:0000256" key="4">
    <source>
        <dbReference type="SAM" id="MobiDB-lite"/>
    </source>
</evidence>
<dbReference type="SMART" id="SM00347">
    <property type="entry name" value="HTH_MARR"/>
    <property type="match status" value="1"/>
</dbReference>
<dbReference type="PANTHER" id="PTHR42756">
    <property type="entry name" value="TRANSCRIPTIONAL REGULATOR, MARR"/>
    <property type="match status" value="1"/>
</dbReference>
<evidence type="ECO:0000259" key="5">
    <source>
        <dbReference type="PROSITE" id="PS50995"/>
    </source>
</evidence>
<dbReference type="EMBL" id="CP108110">
    <property type="protein sequence ID" value="WUQ87596.1"/>
    <property type="molecule type" value="Genomic_DNA"/>
</dbReference>